<dbReference type="SMART" id="SM00387">
    <property type="entry name" value="HATPase_c"/>
    <property type="match status" value="1"/>
</dbReference>
<dbReference type="InterPro" id="IPR036097">
    <property type="entry name" value="HisK_dim/P_sf"/>
</dbReference>
<sequence>MPKPALIQNEFDERLLQLLISRIEDYAIYMLDPNGYILSWNQGGQNIKGYTTDEVVGRHISMFYTTQDRRKNLPNEELASALKNNIHESQGWRVRKDGSVFWADVVMTTLYDDDGYLKGFAKITRDITERKKREDQKTLVNAELERRVKANTEKIIARERRFRALIENSYDGISLLDRYWNVLYRSKSAARINGWSNEERAAEKFEHLIHPDDLGIVRDLFRRVLAQPDKPFVGTYRTLHKLGHYIWIECQLNNLLNDPDVEAIVCNFRDVTGRILADEQIREKTGQISNILESITDGFIALDKNYCYTYANHRVGEMIGIDAANMIGKCVWEMFPDAVNSDTFKAFKRAMENQEYVTNEDYYAPLGLWQENHIYPSPDGLSVFIRDVTESKLAQASMQQSESNLRSVFENTDLAIVLFDTETRLLSFNNNARSLADKYFKTELRIGESAFYYCLPERVDDVQRIFRKLRRKSPIVYEVSYPSAPGQLQWFEVRWVNVLNRQNQPIGVILTLKDITEKKQADFERDHITTDLIQRNKDLEQFTYIVSHNLRQPVANIKGLSDILSDEMAADDPNAPALQALGISVSNLDKVIIDLNHILQVNSQANDTLEMVSLPELIEEVKAGNSQLIAKHHAKIHCDFDAASKLNNLKTYLYSIFQNLIVNSIKYRRPGVDPVINISSKIAANKACLYFEDNGKGIDLQRNGHQLFGLYKRFDLSVEGKGMGLFMVKTQVERLGGKISVESEVNKGSTFKLEFPLK</sequence>
<dbReference type="GO" id="GO:0000155">
    <property type="term" value="F:phosphorelay sensor kinase activity"/>
    <property type="evidence" value="ECO:0007669"/>
    <property type="project" value="InterPro"/>
</dbReference>
<dbReference type="Gene3D" id="3.30.450.20">
    <property type="entry name" value="PAS domain"/>
    <property type="match status" value="4"/>
</dbReference>
<dbReference type="Pfam" id="PF13426">
    <property type="entry name" value="PAS_9"/>
    <property type="match status" value="1"/>
</dbReference>
<accession>A0A1S9PLA9</accession>
<dbReference type="InterPro" id="IPR003661">
    <property type="entry name" value="HisK_dim/P_dom"/>
</dbReference>
<keyword evidence="4" id="KW-0808">Transferase</keyword>
<dbReference type="NCBIfam" id="TIGR00229">
    <property type="entry name" value="sensory_box"/>
    <property type="match status" value="4"/>
</dbReference>
<evidence type="ECO:0000259" key="7">
    <source>
        <dbReference type="PROSITE" id="PS50112"/>
    </source>
</evidence>
<dbReference type="CDD" id="cd00082">
    <property type="entry name" value="HisKA"/>
    <property type="match status" value="1"/>
</dbReference>
<feature type="domain" description="PAS" evidence="7">
    <location>
        <begin position="284"/>
        <end position="354"/>
    </location>
</feature>
<dbReference type="PRINTS" id="PR00344">
    <property type="entry name" value="BCTRLSENSOR"/>
</dbReference>
<dbReference type="InterPro" id="IPR000700">
    <property type="entry name" value="PAS-assoc_C"/>
</dbReference>
<dbReference type="InterPro" id="IPR005467">
    <property type="entry name" value="His_kinase_dom"/>
</dbReference>
<evidence type="ECO:0000256" key="2">
    <source>
        <dbReference type="ARBA" id="ARBA00012438"/>
    </source>
</evidence>
<dbReference type="EMBL" id="MBTF01000001">
    <property type="protein sequence ID" value="OOQ61752.1"/>
    <property type="molecule type" value="Genomic_DNA"/>
</dbReference>
<evidence type="ECO:0000259" key="6">
    <source>
        <dbReference type="PROSITE" id="PS50109"/>
    </source>
</evidence>
<dbReference type="InterPro" id="IPR004358">
    <property type="entry name" value="Sig_transdc_His_kin-like_C"/>
</dbReference>
<dbReference type="InterPro" id="IPR003594">
    <property type="entry name" value="HATPase_dom"/>
</dbReference>
<dbReference type="InterPro" id="IPR035965">
    <property type="entry name" value="PAS-like_dom_sf"/>
</dbReference>
<dbReference type="PROSITE" id="PS50112">
    <property type="entry name" value="PAS"/>
    <property type="match status" value="3"/>
</dbReference>
<feature type="domain" description="PAS" evidence="7">
    <location>
        <begin position="12"/>
        <end position="85"/>
    </location>
</feature>
<dbReference type="PANTHER" id="PTHR43304">
    <property type="entry name" value="PHYTOCHROME-LIKE PROTEIN CPH1"/>
    <property type="match status" value="1"/>
</dbReference>
<keyword evidence="10" id="KW-1185">Reference proteome</keyword>
<dbReference type="SUPFAM" id="SSF55785">
    <property type="entry name" value="PYP-like sensor domain (PAS domain)"/>
    <property type="match status" value="4"/>
</dbReference>
<gene>
    <name evidence="9" type="ORF">BC343_01390</name>
</gene>
<dbReference type="OrthoDB" id="1522284at2"/>
<evidence type="ECO:0000259" key="8">
    <source>
        <dbReference type="PROSITE" id="PS50113"/>
    </source>
</evidence>
<keyword evidence="3" id="KW-0597">Phosphoprotein</keyword>
<name>A0A1S9PLA9_9SPHI</name>
<dbReference type="InterPro" id="IPR052162">
    <property type="entry name" value="Sensor_kinase/Photoreceptor"/>
</dbReference>
<dbReference type="InterPro" id="IPR000014">
    <property type="entry name" value="PAS"/>
</dbReference>
<dbReference type="AlphaFoldDB" id="A0A1S9PLA9"/>
<evidence type="ECO:0000313" key="10">
    <source>
        <dbReference type="Proteomes" id="UP000189739"/>
    </source>
</evidence>
<dbReference type="SUPFAM" id="SSF55874">
    <property type="entry name" value="ATPase domain of HSP90 chaperone/DNA topoisomerase II/histidine kinase"/>
    <property type="match status" value="1"/>
</dbReference>
<organism evidence="9 10">
    <name type="scientific">Mucilaginibacter pedocola</name>
    <dbReference type="NCBI Taxonomy" id="1792845"/>
    <lineage>
        <taxon>Bacteria</taxon>
        <taxon>Pseudomonadati</taxon>
        <taxon>Bacteroidota</taxon>
        <taxon>Sphingobacteriia</taxon>
        <taxon>Sphingobacteriales</taxon>
        <taxon>Sphingobacteriaceae</taxon>
        <taxon>Mucilaginibacter</taxon>
    </lineage>
</organism>
<protein>
    <recommendedName>
        <fullName evidence="2">histidine kinase</fullName>
        <ecNumber evidence="2">2.7.13.3</ecNumber>
    </recommendedName>
</protein>
<dbReference type="InterPro" id="IPR001610">
    <property type="entry name" value="PAC"/>
</dbReference>
<dbReference type="PROSITE" id="PS50113">
    <property type="entry name" value="PAC"/>
    <property type="match status" value="2"/>
</dbReference>
<dbReference type="PROSITE" id="PS50109">
    <property type="entry name" value="HIS_KIN"/>
    <property type="match status" value="1"/>
</dbReference>
<dbReference type="InterPro" id="IPR013656">
    <property type="entry name" value="PAS_4"/>
</dbReference>
<dbReference type="InterPro" id="IPR036890">
    <property type="entry name" value="HATPase_C_sf"/>
</dbReference>
<dbReference type="PANTHER" id="PTHR43304:SF1">
    <property type="entry name" value="PAC DOMAIN-CONTAINING PROTEIN"/>
    <property type="match status" value="1"/>
</dbReference>
<evidence type="ECO:0000256" key="5">
    <source>
        <dbReference type="ARBA" id="ARBA00022777"/>
    </source>
</evidence>
<feature type="domain" description="PAS" evidence="7">
    <location>
        <begin position="158"/>
        <end position="228"/>
    </location>
</feature>
<feature type="domain" description="PAC" evidence="8">
    <location>
        <begin position="475"/>
        <end position="527"/>
    </location>
</feature>
<dbReference type="Pfam" id="PF08447">
    <property type="entry name" value="PAS_3"/>
    <property type="match status" value="1"/>
</dbReference>
<dbReference type="EC" id="2.7.13.3" evidence="2"/>
<comment type="caution">
    <text evidence="9">The sequence shown here is derived from an EMBL/GenBank/DDBJ whole genome shotgun (WGS) entry which is preliminary data.</text>
</comment>
<dbReference type="SMART" id="SM00091">
    <property type="entry name" value="PAS"/>
    <property type="match status" value="4"/>
</dbReference>
<dbReference type="SMART" id="SM00086">
    <property type="entry name" value="PAC"/>
    <property type="match status" value="3"/>
</dbReference>
<dbReference type="Gene3D" id="1.10.287.130">
    <property type="match status" value="1"/>
</dbReference>
<comment type="catalytic activity">
    <reaction evidence="1">
        <text>ATP + protein L-histidine = ADP + protein N-phospho-L-histidine.</text>
        <dbReference type="EC" id="2.7.13.3"/>
    </reaction>
</comment>
<feature type="domain" description="Histidine kinase" evidence="6">
    <location>
        <begin position="545"/>
        <end position="758"/>
    </location>
</feature>
<proteinExistence type="predicted"/>
<evidence type="ECO:0000256" key="4">
    <source>
        <dbReference type="ARBA" id="ARBA00022679"/>
    </source>
</evidence>
<dbReference type="Gene3D" id="3.30.565.10">
    <property type="entry name" value="Histidine kinase-like ATPase, C-terminal domain"/>
    <property type="match status" value="1"/>
</dbReference>
<dbReference type="Pfam" id="PF08448">
    <property type="entry name" value="PAS_4"/>
    <property type="match status" value="2"/>
</dbReference>
<evidence type="ECO:0000313" key="9">
    <source>
        <dbReference type="EMBL" id="OOQ61752.1"/>
    </source>
</evidence>
<feature type="domain" description="PAC" evidence="8">
    <location>
        <begin position="87"/>
        <end position="139"/>
    </location>
</feature>
<dbReference type="SUPFAM" id="SSF47384">
    <property type="entry name" value="Homodimeric domain of signal transducing histidine kinase"/>
    <property type="match status" value="1"/>
</dbReference>
<dbReference type="Proteomes" id="UP000189739">
    <property type="component" value="Unassembled WGS sequence"/>
</dbReference>
<dbReference type="CDD" id="cd00130">
    <property type="entry name" value="PAS"/>
    <property type="match status" value="3"/>
</dbReference>
<evidence type="ECO:0000256" key="3">
    <source>
        <dbReference type="ARBA" id="ARBA00022553"/>
    </source>
</evidence>
<dbReference type="RefSeq" id="WP_078345929.1">
    <property type="nucleotide sequence ID" value="NZ_MBTF01000001.1"/>
</dbReference>
<keyword evidence="5" id="KW-0418">Kinase</keyword>
<reference evidence="9 10" key="1">
    <citation type="submission" date="2016-07" db="EMBL/GenBank/DDBJ databases">
        <title>Genomic analysis of zinc-resistant bacterium Mucilaginibacter pedocola TBZ30.</title>
        <authorList>
            <person name="Huang J."/>
            <person name="Tang J."/>
        </authorList>
    </citation>
    <scope>NUCLEOTIDE SEQUENCE [LARGE SCALE GENOMIC DNA]</scope>
    <source>
        <strain evidence="9 10">TBZ30</strain>
    </source>
</reference>
<dbReference type="STRING" id="1792845.BC343_01390"/>
<dbReference type="Pfam" id="PF02518">
    <property type="entry name" value="HATPase_c"/>
    <property type="match status" value="1"/>
</dbReference>
<dbReference type="InterPro" id="IPR013655">
    <property type="entry name" value="PAS_fold_3"/>
</dbReference>
<evidence type="ECO:0000256" key="1">
    <source>
        <dbReference type="ARBA" id="ARBA00000085"/>
    </source>
</evidence>